<dbReference type="InterPro" id="IPR045508">
    <property type="entry name" value="DUF6482"/>
</dbReference>
<sequence>MRLEELKALAQAGRIQELNLLSLEGGFYILDILGVETRSCLQENDGKTMHLRSPGHAQHVLREIPELPFYLVQYSPYDEMVGAAPRSEAPLKTRLGFNRNGEASV</sequence>
<dbReference type="EMBL" id="JADMCD010000001">
    <property type="protein sequence ID" value="MBF8639522.1"/>
    <property type="molecule type" value="Genomic_DNA"/>
</dbReference>
<evidence type="ECO:0000313" key="4">
    <source>
        <dbReference type="Proteomes" id="UP000626180"/>
    </source>
</evidence>
<accession>A0A2X2CRR9</accession>
<evidence type="ECO:0000313" key="2">
    <source>
        <dbReference type="EMBL" id="SPZ02715.1"/>
    </source>
</evidence>
<dbReference type="AlphaFoldDB" id="A0A2X2CRR9"/>
<gene>
    <name evidence="1" type="ORF">IRZ65_02350</name>
    <name evidence="2" type="ORF">NCTC11842_00752</name>
</gene>
<dbReference type="Proteomes" id="UP000250443">
    <property type="component" value="Unassembled WGS sequence"/>
</dbReference>
<dbReference type="RefSeq" id="WP_010797171.1">
    <property type="nucleotide sequence ID" value="NZ_CP044086.1"/>
</dbReference>
<proteinExistence type="predicted"/>
<protein>
    <submittedName>
        <fullName evidence="2">Cation transport ATPase</fullName>
    </submittedName>
</protein>
<reference evidence="2 3" key="1">
    <citation type="submission" date="2018-06" db="EMBL/GenBank/DDBJ databases">
        <authorList>
            <consortium name="Pathogen Informatics"/>
            <person name="Doyle S."/>
        </authorList>
    </citation>
    <scope>NUCLEOTIDE SEQUENCE [LARGE SCALE GENOMIC DNA]</scope>
    <source>
        <strain evidence="2 3">NCTC11842</strain>
    </source>
</reference>
<organism evidence="2 3">
    <name type="scientific">Pseudomonas luteola</name>
    <dbReference type="NCBI Taxonomy" id="47886"/>
    <lineage>
        <taxon>Bacteria</taxon>
        <taxon>Pseudomonadati</taxon>
        <taxon>Pseudomonadota</taxon>
        <taxon>Gammaproteobacteria</taxon>
        <taxon>Pseudomonadales</taxon>
        <taxon>Pseudomonadaceae</taxon>
        <taxon>Pseudomonas</taxon>
    </lineage>
</organism>
<name>A0A2X2CRR9_PSELU</name>
<dbReference type="Proteomes" id="UP000626180">
    <property type="component" value="Unassembled WGS sequence"/>
</dbReference>
<dbReference type="EMBL" id="UAUF01000008">
    <property type="protein sequence ID" value="SPZ02715.1"/>
    <property type="molecule type" value="Genomic_DNA"/>
</dbReference>
<evidence type="ECO:0000313" key="3">
    <source>
        <dbReference type="Proteomes" id="UP000250443"/>
    </source>
</evidence>
<keyword evidence="4" id="KW-1185">Reference proteome</keyword>
<evidence type="ECO:0000313" key="1">
    <source>
        <dbReference type="EMBL" id="MBF8639522.1"/>
    </source>
</evidence>
<reference evidence="1 4" key="2">
    <citation type="submission" date="2020-10" db="EMBL/GenBank/DDBJ databases">
        <title>Genome sequences of Pseudomonas isolates.</title>
        <authorList>
            <person name="Wessels L."/>
            <person name="Reich F."/>
            <person name="Hammerl J."/>
        </authorList>
    </citation>
    <scope>NUCLEOTIDE SEQUENCE [LARGE SCALE GENOMIC DNA]</scope>
    <source>
        <strain evidence="1 4">20-MO00624-0</strain>
    </source>
</reference>
<dbReference type="Pfam" id="PF20090">
    <property type="entry name" value="DUF6482"/>
    <property type="match status" value="1"/>
</dbReference>